<comment type="caution">
    <text evidence="1">The sequence shown here is derived from an EMBL/GenBank/DDBJ whole genome shotgun (WGS) entry which is preliminary data.</text>
</comment>
<dbReference type="Proteomes" id="UP000729402">
    <property type="component" value="Unassembled WGS sequence"/>
</dbReference>
<evidence type="ECO:0000313" key="2">
    <source>
        <dbReference type="Proteomes" id="UP000729402"/>
    </source>
</evidence>
<reference evidence="1" key="1">
    <citation type="journal article" date="2021" name="bioRxiv">
        <title>Whole Genome Assembly and Annotation of Northern Wild Rice, Zizania palustris L., Supports a Whole Genome Duplication in the Zizania Genus.</title>
        <authorList>
            <person name="Haas M."/>
            <person name="Kono T."/>
            <person name="Macchietto M."/>
            <person name="Millas R."/>
            <person name="McGilp L."/>
            <person name="Shao M."/>
            <person name="Duquette J."/>
            <person name="Hirsch C.N."/>
            <person name="Kimball J."/>
        </authorList>
    </citation>
    <scope>NUCLEOTIDE SEQUENCE</scope>
    <source>
        <tissue evidence="1">Fresh leaf tissue</tissue>
    </source>
</reference>
<name>A0A8J5VBU8_ZIZPA</name>
<dbReference type="EMBL" id="JAAALK010000287">
    <property type="protein sequence ID" value="KAG8059835.1"/>
    <property type="molecule type" value="Genomic_DNA"/>
</dbReference>
<evidence type="ECO:0000313" key="1">
    <source>
        <dbReference type="EMBL" id="KAG8059835.1"/>
    </source>
</evidence>
<sequence>MARTLPTKTLLRTSATSIRHFSGHSKPPPPPCAPMFRKSAAVLLLAAAVALPCAVLYRAAALNAVQPMQVGWDRRPWWQRDQLPPTVMLPDEDGDVDPAVTGDPVRFTTLPLPPPRSLCFLIFSS</sequence>
<gene>
    <name evidence="1" type="ORF">GUJ93_ZPchr0002g24518</name>
</gene>
<accession>A0A8J5VBU8</accession>
<keyword evidence="2" id="KW-1185">Reference proteome</keyword>
<protein>
    <submittedName>
        <fullName evidence="1">Uncharacterized protein</fullName>
    </submittedName>
</protein>
<organism evidence="1 2">
    <name type="scientific">Zizania palustris</name>
    <name type="common">Northern wild rice</name>
    <dbReference type="NCBI Taxonomy" id="103762"/>
    <lineage>
        <taxon>Eukaryota</taxon>
        <taxon>Viridiplantae</taxon>
        <taxon>Streptophyta</taxon>
        <taxon>Embryophyta</taxon>
        <taxon>Tracheophyta</taxon>
        <taxon>Spermatophyta</taxon>
        <taxon>Magnoliopsida</taxon>
        <taxon>Liliopsida</taxon>
        <taxon>Poales</taxon>
        <taxon>Poaceae</taxon>
        <taxon>BOP clade</taxon>
        <taxon>Oryzoideae</taxon>
        <taxon>Oryzeae</taxon>
        <taxon>Zizaniinae</taxon>
        <taxon>Zizania</taxon>
    </lineage>
</organism>
<reference evidence="1" key="2">
    <citation type="submission" date="2021-02" db="EMBL/GenBank/DDBJ databases">
        <authorList>
            <person name="Kimball J.A."/>
            <person name="Haas M.W."/>
            <person name="Macchietto M."/>
            <person name="Kono T."/>
            <person name="Duquette J."/>
            <person name="Shao M."/>
        </authorList>
    </citation>
    <scope>NUCLEOTIDE SEQUENCE</scope>
    <source>
        <tissue evidence="1">Fresh leaf tissue</tissue>
    </source>
</reference>
<proteinExistence type="predicted"/>
<dbReference type="AlphaFoldDB" id="A0A8J5VBU8"/>